<evidence type="ECO:0000256" key="1">
    <source>
        <dbReference type="ARBA" id="ARBA00004383"/>
    </source>
</evidence>
<comment type="similarity">
    <text evidence="2">Belongs to the TonB family.</text>
</comment>
<keyword evidence="3" id="KW-0813">Transport</keyword>
<dbReference type="PANTHER" id="PTHR33446:SF2">
    <property type="entry name" value="PROTEIN TONB"/>
    <property type="match status" value="1"/>
</dbReference>
<name>A0A127QNL8_9BURK</name>
<feature type="domain" description="TonB C-terminal" evidence="11">
    <location>
        <begin position="141"/>
        <end position="232"/>
    </location>
</feature>
<dbReference type="InterPro" id="IPR037682">
    <property type="entry name" value="TonB_C"/>
</dbReference>
<dbReference type="EMBL" id="CP013235">
    <property type="protein sequence ID" value="AMP11621.1"/>
    <property type="molecule type" value="Genomic_DNA"/>
</dbReference>
<evidence type="ECO:0000256" key="2">
    <source>
        <dbReference type="ARBA" id="ARBA00006555"/>
    </source>
</evidence>
<protein>
    <submittedName>
        <fullName evidence="12">TonB family C-terminal domain protein</fullName>
    </submittedName>
</protein>
<evidence type="ECO:0000259" key="11">
    <source>
        <dbReference type="PROSITE" id="PS52015"/>
    </source>
</evidence>
<dbReference type="GO" id="GO:0055085">
    <property type="term" value="P:transmembrane transport"/>
    <property type="evidence" value="ECO:0007669"/>
    <property type="project" value="InterPro"/>
</dbReference>
<dbReference type="PANTHER" id="PTHR33446">
    <property type="entry name" value="PROTEIN TONB-RELATED"/>
    <property type="match status" value="1"/>
</dbReference>
<gene>
    <name evidence="12" type="ORF">CAter282_3952</name>
</gene>
<dbReference type="NCBIfam" id="TIGR01352">
    <property type="entry name" value="tonB_Cterm"/>
    <property type="match status" value="1"/>
</dbReference>
<evidence type="ECO:0000256" key="3">
    <source>
        <dbReference type="ARBA" id="ARBA00022448"/>
    </source>
</evidence>
<keyword evidence="7" id="KW-0653">Protein transport</keyword>
<proteinExistence type="inferred from homology"/>
<dbReference type="PROSITE" id="PS52015">
    <property type="entry name" value="TONB_CTD"/>
    <property type="match status" value="1"/>
</dbReference>
<keyword evidence="8" id="KW-1133">Transmembrane helix</keyword>
<dbReference type="GO" id="GO:0015031">
    <property type="term" value="P:protein transport"/>
    <property type="evidence" value="ECO:0007669"/>
    <property type="project" value="UniProtKB-KW"/>
</dbReference>
<dbReference type="GO" id="GO:0098797">
    <property type="term" value="C:plasma membrane protein complex"/>
    <property type="evidence" value="ECO:0007669"/>
    <property type="project" value="TreeGrafter"/>
</dbReference>
<dbReference type="RefSeq" id="WP_061537427.1">
    <property type="nucleotide sequence ID" value="NZ_CP013235.1"/>
</dbReference>
<evidence type="ECO:0000256" key="5">
    <source>
        <dbReference type="ARBA" id="ARBA00022519"/>
    </source>
</evidence>
<evidence type="ECO:0000256" key="8">
    <source>
        <dbReference type="ARBA" id="ARBA00022989"/>
    </source>
</evidence>
<dbReference type="Proteomes" id="UP000071778">
    <property type="component" value="Chromosome"/>
</dbReference>
<dbReference type="InterPro" id="IPR006260">
    <property type="entry name" value="TonB/TolA_C"/>
</dbReference>
<keyword evidence="9" id="KW-0472">Membrane</keyword>
<keyword evidence="5" id="KW-0997">Cell inner membrane</keyword>
<evidence type="ECO:0000256" key="10">
    <source>
        <dbReference type="SAM" id="MobiDB-lite"/>
    </source>
</evidence>
<dbReference type="GO" id="GO:0031992">
    <property type="term" value="F:energy transducer activity"/>
    <property type="evidence" value="ECO:0007669"/>
    <property type="project" value="TreeGrafter"/>
</dbReference>
<organism evidence="12 13">
    <name type="scientific">Collimonas arenae</name>
    <dbReference type="NCBI Taxonomy" id="279058"/>
    <lineage>
        <taxon>Bacteria</taxon>
        <taxon>Pseudomonadati</taxon>
        <taxon>Pseudomonadota</taxon>
        <taxon>Betaproteobacteria</taxon>
        <taxon>Burkholderiales</taxon>
        <taxon>Oxalobacteraceae</taxon>
        <taxon>Collimonas</taxon>
    </lineage>
</organism>
<evidence type="ECO:0000313" key="13">
    <source>
        <dbReference type="Proteomes" id="UP000071778"/>
    </source>
</evidence>
<feature type="region of interest" description="Disordered" evidence="10">
    <location>
        <begin position="88"/>
        <end position="136"/>
    </location>
</feature>
<evidence type="ECO:0000256" key="6">
    <source>
        <dbReference type="ARBA" id="ARBA00022692"/>
    </source>
</evidence>
<dbReference type="AlphaFoldDB" id="A0A127QNL8"/>
<dbReference type="InterPro" id="IPR051045">
    <property type="entry name" value="TonB-dependent_transducer"/>
</dbReference>
<keyword evidence="4" id="KW-1003">Cell membrane</keyword>
<reference evidence="12 13" key="1">
    <citation type="submission" date="2015-11" db="EMBL/GenBank/DDBJ databases">
        <title>Exploring the genomic traits of fungus-feeding bacterial genus Collimonas.</title>
        <authorList>
            <person name="Song C."/>
            <person name="Schmidt R."/>
            <person name="de Jager V."/>
            <person name="Krzyzanowska D."/>
            <person name="Jongedijk E."/>
            <person name="Cankar K."/>
            <person name="Beekwilder J."/>
            <person name="van Veen A."/>
            <person name="de Boer W."/>
            <person name="van Veen J.A."/>
            <person name="Garbeva P."/>
        </authorList>
    </citation>
    <scope>NUCLEOTIDE SEQUENCE [LARGE SCALE GENOMIC DNA]</scope>
    <source>
        <strain evidence="12 13">Ter282</strain>
    </source>
</reference>
<comment type="subcellular location">
    <subcellularLocation>
        <location evidence="1">Cell inner membrane</location>
        <topology evidence="1">Single-pass membrane protein</topology>
        <orientation evidence="1">Periplasmic side</orientation>
    </subcellularLocation>
</comment>
<dbReference type="SUPFAM" id="SSF74653">
    <property type="entry name" value="TolA/TonB C-terminal domain"/>
    <property type="match status" value="1"/>
</dbReference>
<keyword evidence="13" id="KW-1185">Reference proteome</keyword>
<sequence length="232" mass="24903">MSSATIRPPARPPTLTWKKVKRIGPLGTILLLHVAFFWALENGLIHQAAQALPKEIIASFITPEKAPEPTPPKPQPAPPKTVAVVKKSITPPRPTPVVNNTPSETAISVPTPPPQPPQREEPVAVAAPAPAPVAAPAQPRTITSGVEYIQPPDVKYPAVSKRMGEEGKSVIRVLINDKGRAERVEIQKSSGSSRLDEAAKQAVMRALFKPYTEDGKAMPVFAIVPINFQLSS</sequence>
<dbReference type="Pfam" id="PF03544">
    <property type="entry name" value="TonB_C"/>
    <property type="match status" value="1"/>
</dbReference>
<dbReference type="PATRIC" id="fig|279058.18.peg.3896"/>
<keyword evidence="6" id="KW-0812">Transmembrane</keyword>
<accession>A0A127QNL8</accession>
<evidence type="ECO:0000256" key="9">
    <source>
        <dbReference type="ARBA" id="ARBA00023136"/>
    </source>
</evidence>
<evidence type="ECO:0000256" key="4">
    <source>
        <dbReference type="ARBA" id="ARBA00022475"/>
    </source>
</evidence>
<feature type="compositionally biased region" description="Low complexity" evidence="10">
    <location>
        <begin position="123"/>
        <end position="136"/>
    </location>
</feature>
<evidence type="ECO:0000256" key="7">
    <source>
        <dbReference type="ARBA" id="ARBA00022927"/>
    </source>
</evidence>
<dbReference type="Gene3D" id="3.30.1150.10">
    <property type="match status" value="1"/>
</dbReference>
<evidence type="ECO:0000313" key="12">
    <source>
        <dbReference type="EMBL" id="AMP11621.1"/>
    </source>
</evidence>